<dbReference type="InterPro" id="IPR052343">
    <property type="entry name" value="Retrotransposon-Effector_Assoc"/>
</dbReference>
<reference evidence="2" key="1">
    <citation type="journal article" date="2023" name="Plant J.">
        <title>Genome sequences and population genomics provide insights into the demographic history, inbreeding, and mutation load of two 'living fossil' tree species of Dipteronia.</title>
        <authorList>
            <person name="Feng Y."/>
            <person name="Comes H.P."/>
            <person name="Chen J."/>
            <person name="Zhu S."/>
            <person name="Lu R."/>
            <person name="Zhang X."/>
            <person name="Li P."/>
            <person name="Qiu J."/>
            <person name="Olsen K.M."/>
            <person name="Qiu Y."/>
        </authorList>
    </citation>
    <scope>NUCLEOTIDE SEQUENCE</scope>
    <source>
        <strain evidence="2">KIB01</strain>
    </source>
</reference>
<dbReference type="SUPFAM" id="SSF56672">
    <property type="entry name" value="DNA/RNA polymerases"/>
    <property type="match status" value="1"/>
</dbReference>
<organism evidence="2 3">
    <name type="scientific">Dipteronia dyeriana</name>
    <dbReference type="NCBI Taxonomy" id="168575"/>
    <lineage>
        <taxon>Eukaryota</taxon>
        <taxon>Viridiplantae</taxon>
        <taxon>Streptophyta</taxon>
        <taxon>Embryophyta</taxon>
        <taxon>Tracheophyta</taxon>
        <taxon>Spermatophyta</taxon>
        <taxon>Magnoliopsida</taxon>
        <taxon>eudicotyledons</taxon>
        <taxon>Gunneridae</taxon>
        <taxon>Pentapetalae</taxon>
        <taxon>rosids</taxon>
        <taxon>malvids</taxon>
        <taxon>Sapindales</taxon>
        <taxon>Sapindaceae</taxon>
        <taxon>Hippocastanoideae</taxon>
        <taxon>Acereae</taxon>
        <taxon>Dipteronia</taxon>
    </lineage>
</organism>
<comment type="caution">
    <text evidence="2">The sequence shown here is derived from an EMBL/GenBank/DDBJ whole genome shotgun (WGS) entry which is preliminary data.</text>
</comment>
<accession>A0AAD9WLJ4</accession>
<dbReference type="EMBL" id="JANJYI010000009">
    <property type="protein sequence ID" value="KAK2634368.1"/>
    <property type="molecule type" value="Genomic_DNA"/>
</dbReference>
<evidence type="ECO:0000259" key="1">
    <source>
        <dbReference type="Pfam" id="PF00078"/>
    </source>
</evidence>
<dbReference type="Pfam" id="PF00078">
    <property type="entry name" value="RVT_1"/>
    <property type="match status" value="1"/>
</dbReference>
<evidence type="ECO:0000313" key="2">
    <source>
        <dbReference type="EMBL" id="KAK2634368.1"/>
    </source>
</evidence>
<protein>
    <recommendedName>
        <fullName evidence="1">Reverse transcriptase domain-containing protein</fullName>
    </recommendedName>
</protein>
<evidence type="ECO:0000313" key="3">
    <source>
        <dbReference type="Proteomes" id="UP001280121"/>
    </source>
</evidence>
<name>A0AAD9WLJ4_9ROSI</name>
<dbReference type="InterPro" id="IPR043502">
    <property type="entry name" value="DNA/RNA_pol_sf"/>
</dbReference>
<proteinExistence type="predicted"/>
<dbReference type="PANTHER" id="PTHR46890">
    <property type="entry name" value="NON-LTR RETROLELEMENT REVERSE TRANSCRIPTASE-LIKE PROTEIN-RELATED"/>
    <property type="match status" value="1"/>
</dbReference>
<feature type="domain" description="Reverse transcriptase" evidence="1">
    <location>
        <begin position="26"/>
        <end position="139"/>
    </location>
</feature>
<keyword evidence="3" id="KW-1185">Reference proteome</keyword>
<dbReference type="Proteomes" id="UP001280121">
    <property type="component" value="Unassembled WGS sequence"/>
</dbReference>
<dbReference type="CDD" id="cd01650">
    <property type="entry name" value="RT_nLTR_like"/>
    <property type="match status" value="1"/>
</dbReference>
<dbReference type="AlphaFoldDB" id="A0AAD9WLJ4"/>
<dbReference type="InterPro" id="IPR000477">
    <property type="entry name" value="RT_dom"/>
</dbReference>
<dbReference type="PANTHER" id="PTHR46890:SF48">
    <property type="entry name" value="RNA-DIRECTED DNA POLYMERASE"/>
    <property type="match status" value="1"/>
</dbReference>
<sequence>MRRGVLNDGQGLEVVNETLITFIPKVKKADKITNYRPISLCNVLYKIVAKTLANRFRGVLGDVISETQSAFIPGRLISDNAIVGFGCIHALRCRKKWKVGAMAIKLDMLKAYDRVEWDFLAAMLGKLGFSDSWIDRIMRCITSVSFSFLINDDNMMFSKVTTRDCKAIRRVLDIYACASGQSVNFHKSAMYVSKKVSHDMTLSLAKILGVRLVPCHDRYLGLPSFTGKNRRELYNSIKDRVWERVKGWQSKLFSVGG</sequence>
<gene>
    <name evidence="2" type="ORF">Ddye_029160</name>
</gene>